<evidence type="ECO:0000256" key="6">
    <source>
        <dbReference type="ARBA" id="ARBA00052637"/>
    </source>
</evidence>
<evidence type="ECO:0000313" key="13">
    <source>
        <dbReference type="EMBL" id="GMG99580.1"/>
    </source>
</evidence>
<keyword evidence="4" id="KW-0456">Lyase</keyword>
<gene>
    <name evidence="13" type="ORF">Nepgr_001420</name>
</gene>
<evidence type="ECO:0000256" key="10">
    <source>
        <dbReference type="PIRSR" id="PIRSR017617-1"/>
    </source>
</evidence>
<evidence type="ECO:0000256" key="8">
    <source>
        <dbReference type="ARBA" id="ARBA00060555"/>
    </source>
</evidence>
<dbReference type="NCBIfam" id="NF007825">
    <property type="entry name" value="PRK10534.1"/>
    <property type="match status" value="1"/>
</dbReference>
<reference evidence="13" key="1">
    <citation type="submission" date="2023-05" db="EMBL/GenBank/DDBJ databases">
        <title>Nepenthes gracilis genome sequencing.</title>
        <authorList>
            <person name="Fukushima K."/>
        </authorList>
    </citation>
    <scope>NUCLEOTIDE SEQUENCE</scope>
    <source>
        <strain evidence="13">SING2019-196</strain>
    </source>
</reference>
<evidence type="ECO:0000256" key="4">
    <source>
        <dbReference type="ARBA" id="ARBA00023239"/>
    </source>
</evidence>
<comment type="caution">
    <text evidence="13">The sequence shown here is derived from an EMBL/GenBank/DDBJ whole genome shotgun (WGS) entry which is preliminary data.</text>
</comment>
<comment type="cofactor">
    <cofactor evidence="1">
        <name>pyridoxal 5'-phosphate</name>
        <dbReference type="ChEBI" id="CHEBI:597326"/>
    </cofactor>
</comment>
<evidence type="ECO:0000259" key="12">
    <source>
        <dbReference type="Pfam" id="PF01212"/>
    </source>
</evidence>
<comment type="function">
    <text evidence="7">Threonine aldolase involved in threonine degradation to glycine. May play a role in the removal of L-allo-threonine.</text>
</comment>
<dbReference type="CDD" id="cd06502">
    <property type="entry name" value="TA_like"/>
    <property type="match status" value="1"/>
</dbReference>
<dbReference type="FunFam" id="3.40.640.10:FF:000063">
    <property type="entry name" value="probable low-specificity L-threonine aldolase 1"/>
    <property type="match status" value="1"/>
</dbReference>
<keyword evidence="14" id="KW-1185">Reference proteome</keyword>
<keyword evidence="3" id="KW-0663">Pyridoxal phosphate</keyword>
<evidence type="ECO:0000256" key="9">
    <source>
        <dbReference type="ARBA" id="ARBA00066573"/>
    </source>
</evidence>
<evidence type="ECO:0000256" key="11">
    <source>
        <dbReference type="SAM" id="SignalP"/>
    </source>
</evidence>
<evidence type="ECO:0000256" key="3">
    <source>
        <dbReference type="ARBA" id="ARBA00022898"/>
    </source>
</evidence>
<dbReference type="GO" id="GO:0005829">
    <property type="term" value="C:cytosol"/>
    <property type="evidence" value="ECO:0007669"/>
    <property type="project" value="TreeGrafter"/>
</dbReference>
<dbReference type="InterPro" id="IPR015422">
    <property type="entry name" value="PyrdxlP-dep_Trfase_small"/>
</dbReference>
<dbReference type="NCBIfam" id="NF041359">
    <property type="entry name" value="GntG_guanitoxin"/>
    <property type="match status" value="1"/>
</dbReference>
<comment type="pathway">
    <text evidence="8">Amino-acid degradation; L-threonine degradation via aldolase pathway; acetaldehyde and glycine from L-threonine: step 1/1.</text>
</comment>
<feature type="domain" description="Aromatic amino acid beta-eliminating lyase/threonine aldolase" evidence="12">
    <location>
        <begin position="76"/>
        <end position="363"/>
    </location>
</feature>
<dbReference type="PANTHER" id="PTHR48097">
    <property type="entry name" value="L-THREONINE ALDOLASE-RELATED"/>
    <property type="match status" value="1"/>
</dbReference>
<comment type="catalytic activity">
    <reaction evidence="6">
        <text>L-allo-threonine = acetaldehyde + glycine</text>
        <dbReference type="Rhea" id="RHEA:26209"/>
        <dbReference type="ChEBI" id="CHEBI:15343"/>
        <dbReference type="ChEBI" id="CHEBI:57305"/>
        <dbReference type="ChEBI" id="CHEBI:58585"/>
        <dbReference type="EC" id="4.1.2.48"/>
    </reaction>
    <physiologicalReaction direction="left-to-right" evidence="6">
        <dbReference type="Rhea" id="RHEA:26210"/>
    </physiologicalReaction>
</comment>
<protein>
    <recommendedName>
        <fullName evidence="9">low-specificity L-threonine aldolase</fullName>
        <ecNumber evidence="9">4.1.2.48</ecNumber>
    </recommendedName>
</protein>
<dbReference type="PIRSF" id="PIRSF017617">
    <property type="entry name" value="Thr_aldolase"/>
    <property type="match status" value="1"/>
</dbReference>
<evidence type="ECO:0000256" key="7">
    <source>
        <dbReference type="ARBA" id="ARBA00058325"/>
    </source>
</evidence>
<dbReference type="EMBL" id="BSYO01000001">
    <property type="protein sequence ID" value="GMG99580.1"/>
    <property type="molecule type" value="Genomic_DNA"/>
</dbReference>
<feature type="signal peptide" evidence="11">
    <location>
        <begin position="1"/>
        <end position="24"/>
    </location>
</feature>
<dbReference type="EC" id="4.1.2.48" evidence="9"/>
<dbReference type="SUPFAM" id="SSF53383">
    <property type="entry name" value="PLP-dependent transferases"/>
    <property type="match status" value="1"/>
</dbReference>
<dbReference type="GO" id="GO:0006545">
    <property type="term" value="P:glycine biosynthetic process"/>
    <property type="evidence" value="ECO:0007669"/>
    <property type="project" value="TreeGrafter"/>
</dbReference>
<organism evidence="13 14">
    <name type="scientific">Nepenthes gracilis</name>
    <name type="common">Slender pitcher plant</name>
    <dbReference type="NCBI Taxonomy" id="150966"/>
    <lineage>
        <taxon>Eukaryota</taxon>
        <taxon>Viridiplantae</taxon>
        <taxon>Streptophyta</taxon>
        <taxon>Embryophyta</taxon>
        <taxon>Tracheophyta</taxon>
        <taxon>Spermatophyta</taxon>
        <taxon>Magnoliopsida</taxon>
        <taxon>eudicotyledons</taxon>
        <taxon>Gunneridae</taxon>
        <taxon>Pentapetalae</taxon>
        <taxon>Caryophyllales</taxon>
        <taxon>Nepenthaceae</taxon>
        <taxon>Nepenthes</taxon>
    </lineage>
</organism>
<evidence type="ECO:0000313" key="14">
    <source>
        <dbReference type="Proteomes" id="UP001279734"/>
    </source>
</evidence>
<dbReference type="Gene3D" id="3.90.1150.10">
    <property type="entry name" value="Aspartate Aminotransferase, domain 1"/>
    <property type="match status" value="1"/>
</dbReference>
<dbReference type="InterPro" id="IPR015424">
    <property type="entry name" value="PyrdxlP-dep_Trfase"/>
</dbReference>
<sequence>MQIAVPHCFLLLALFSCALHTAHRTSVSIFRSQKIVIRCSSEARSSRQIERFFSRPRNPQEQSAGVIAKMVMKTVDLRSDTVTKPTEAMRAAMANAEVDDDVLGNDPTCLRLETEMARIMGKEAALFVPSGTMGNLISVLVHCDIRGSEVILGDKSHIHIYENGGISTIGGVHPRTVKNNRDGTMDLDSIEASIRDPKGELCYPTTRLICLENTHANCGGRCLSIEYTDRVGELAKKHGLKLHIDGARIFNAAVALGVPVHRLVQAADSVSICLSKGLGAPVGSVIVGSESFIKKARIMRKTLGGGMRQVGVLCAAGLVALQENVGKLKDDHRNAEIFADGLNQIKGLKIDVSSVDTNIVYFDILESSNTTAMKLCKSLEERGILVMPDSSSRIRIVTHHQISTIDVQYALSCIQQAISSV</sequence>
<evidence type="ECO:0000256" key="1">
    <source>
        <dbReference type="ARBA" id="ARBA00001933"/>
    </source>
</evidence>
<keyword evidence="11" id="KW-0732">Signal</keyword>
<name>A0AAD3P4T2_NEPGR</name>
<evidence type="ECO:0000256" key="5">
    <source>
        <dbReference type="ARBA" id="ARBA00051558"/>
    </source>
</evidence>
<dbReference type="InterPro" id="IPR001597">
    <property type="entry name" value="ArAA_b-elim_lyase/Thr_aldolase"/>
</dbReference>
<dbReference type="Gene3D" id="3.40.640.10">
    <property type="entry name" value="Type I PLP-dependent aspartate aminotransferase-like (Major domain)"/>
    <property type="match status" value="1"/>
</dbReference>
<dbReference type="GO" id="GO:0006567">
    <property type="term" value="P:L-threonine catabolic process"/>
    <property type="evidence" value="ECO:0007669"/>
    <property type="project" value="TreeGrafter"/>
</dbReference>
<accession>A0AAD3P4T2</accession>
<comment type="catalytic activity">
    <reaction evidence="5">
        <text>L-threonine = acetaldehyde + glycine</text>
        <dbReference type="Rhea" id="RHEA:19625"/>
        <dbReference type="ChEBI" id="CHEBI:15343"/>
        <dbReference type="ChEBI" id="CHEBI:57305"/>
        <dbReference type="ChEBI" id="CHEBI:57926"/>
        <dbReference type="EC" id="4.1.2.48"/>
    </reaction>
    <physiologicalReaction direction="left-to-right" evidence="5">
        <dbReference type="Rhea" id="RHEA:19626"/>
    </physiologicalReaction>
</comment>
<dbReference type="GO" id="GO:0008732">
    <property type="term" value="F:L-allo-threonine aldolase activity"/>
    <property type="evidence" value="ECO:0007669"/>
    <property type="project" value="TreeGrafter"/>
</dbReference>
<dbReference type="AlphaFoldDB" id="A0AAD3P4T2"/>
<evidence type="ECO:0000256" key="2">
    <source>
        <dbReference type="ARBA" id="ARBA00006966"/>
    </source>
</evidence>
<dbReference type="Pfam" id="PF01212">
    <property type="entry name" value="Beta_elim_lyase"/>
    <property type="match status" value="1"/>
</dbReference>
<dbReference type="InterPro" id="IPR023603">
    <property type="entry name" value="Low_specificity_L-TA-like"/>
</dbReference>
<comment type="similarity">
    <text evidence="2">Belongs to the threonine aldolase family.</text>
</comment>
<dbReference type="PANTHER" id="PTHR48097:SF9">
    <property type="entry name" value="L-THREONINE ALDOLASE"/>
    <property type="match status" value="1"/>
</dbReference>
<dbReference type="InterPro" id="IPR015421">
    <property type="entry name" value="PyrdxlP-dep_Trfase_major"/>
</dbReference>
<feature type="modified residue" description="N6-(pyridoxal phosphate)lysine" evidence="10">
    <location>
        <position position="276"/>
    </location>
</feature>
<dbReference type="FunFam" id="3.90.1150.10:FF:000041">
    <property type="entry name" value="Low-specificity L-threonine aldolase"/>
    <property type="match status" value="1"/>
</dbReference>
<feature type="chain" id="PRO_5042229862" description="low-specificity L-threonine aldolase" evidence="11">
    <location>
        <begin position="25"/>
        <end position="421"/>
    </location>
</feature>
<proteinExistence type="inferred from homology"/>
<dbReference type="Proteomes" id="UP001279734">
    <property type="component" value="Unassembled WGS sequence"/>
</dbReference>